<protein>
    <recommendedName>
        <fullName evidence="3">Transporter substrate-binding domain-containing protein</fullName>
    </recommendedName>
</protein>
<reference evidence="2" key="1">
    <citation type="submission" date="2022-07" db="EMBL/GenBank/DDBJ databases">
        <title>Complete genome sequence of Salinispirillum sp. LH10-3-1 capable of multiple carbohydrate inversion isolated from a soda lake.</title>
        <authorList>
            <person name="Liu J."/>
            <person name="Zhai Y."/>
            <person name="Zhang H."/>
            <person name="Yang H."/>
            <person name="Qu J."/>
            <person name="Li J."/>
        </authorList>
    </citation>
    <scope>NUCLEOTIDE SEQUENCE</scope>
    <source>
        <strain evidence="2">LH 10-3-1</strain>
    </source>
</reference>
<feature type="chain" id="PRO_5044312191" description="Transporter substrate-binding domain-containing protein" evidence="1">
    <location>
        <begin position="23"/>
        <end position="246"/>
    </location>
</feature>
<evidence type="ECO:0000313" key="2">
    <source>
        <dbReference type="EMBL" id="WLD57657.1"/>
    </source>
</evidence>
<evidence type="ECO:0008006" key="3">
    <source>
        <dbReference type="Google" id="ProtNLM"/>
    </source>
</evidence>
<proteinExistence type="predicted"/>
<dbReference type="EMBL" id="CP101717">
    <property type="protein sequence ID" value="WLD57657.1"/>
    <property type="molecule type" value="Genomic_DNA"/>
</dbReference>
<dbReference type="Gene3D" id="3.40.190.10">
    <property type="entry name" value="Periplasmic binding protein-like II"/>
    <property type="match status" value="2"/>
</dbReference>
<accession>A0AB38YES6</accession>
<name>A0AB38YES6_9GAMM</name>
<gene>
    <name evidence="2" type="ORF">NFC81_13190</name>
</gene>
<sequence>MVNWWRANIILSALFCTALGLAQPQSVVLWNYHDLPPFVIDQRSGLSHALADWLNRHAEGQYEFSVLTLPRERLNVLLQQGHQGIVLWANPAWFGDSAEETFLWSEAMLEDRNAVISHRSHSIDYAGPESLRGKHLAVVRGYRFADLEPLIEAGQIVRYDVNREDNALLMVSRLRDVQVTIMSDISAGFIAQKLGVEDDLYLSPVAHSYYERRLLITSQLTDVADFLEEHIPRLLASEEWAQWLDS</sequence>
<feature type="signal peptide" evidence="1">
    <location>
        <begin position="1"/>
        <end position="22"/>
    </location>
</feature>
<dbReference type="RefSeq" id="WP_304994942.1">
    <property type="nucleotide sequence ID" value="NZ_CP101717.1"/>
</dbReference>
<organism evidence="2">
    <name type="scientific">Salinispirillum sp. LH 10-3-1</name>
    <dbReference type="NCBI Taxonomy" id="2952525"/>
    <lineage>
        <taxon>Bacteria</taxon>
        <taxon>Pseudomonadati</taxon>
        <taxon>Pseudomonadota</taxon>
        <taxon>Gammaproteobacteria</taxon>
        <taxon>Oceanospirillales</taxon>
        <taxon>Saccharospirillaceae</taxon>
        <taxon>Salinispirillum</taxon>
    </lineage>
</organism>
<keyword evidence="1" id="KW-0732">Signal</keyword>
<dbReference type="AlphaFoldDB" id="A0AB38YES6"/>
<evidence type="ECO:0000256" key="1">
    <source>
        <dbReference type="SAM" id="SignalP"/>
    </source>
</evidence>
<dbReference type="SUPFAM" id="SSF53850">
    <property type="entry name" value="Periplasmic binding protein-like II"/>
    <property type="match status" value="1"/>
</dbReference>